<dbReference type="AlphaFoldDB" id="A0A9Q1FWL0"/>
<name>A0A9Q1FWL0_SYNKA</name>
<dbReference type="EMBL" id="JAINUF010000003">
    <property type="protein sequence ID" value="KAJ8368797.1"/>
    <property type="molecule type" value="Genomic_DNA"/>
</dbReference>
<evidence type="ECO:0000313" key="3">
    <source>
        <dbReference type="Proteomes" id="UP001152622"/>
    </source>
</evidence>
<organism evidence="2 3">
    <name type="scientific">Synaphobranchus kaupii</name>
    <name type="common">Kaup's arrowtooth eel</name>
    <dbReference type="NCBI Taxonomy" id="118154"/>
    <lineage>
        <taxon>Eukaryota</taxon>
        <taxon>Metazoa</taxon>
        <taxon>Chordata</taxon>
        <taxon>Craniata</taxon>
        <taxon>Vertebrata</taxon>
        <taxon>Euteleostomi</taxon>
        <taxon>Actinopterygii</taxon>
        <taxon>Neopterygii</taxon>
        <taxon>Teleostei</taxon>
        <taxon>Anguilliformes</taxon>
        <taxon>Synaphobranchidae</taxon>
        <taxon>Synaphobranchus</taxon>
    </lineage>
</organism>
<sequence length="96" mass="10083">MRLTPPPIAAVPGTMLHAHPEPRSLSPPPQYRPPLSLPSTFSPPSIHERTADAHTLGSGVVSTVLVVPREANSPQALSSSPLLQLPTPARQGNQCA</sequence>
<accession>A0A9Q1FWL0</accession>
<gene>
    <name evidence="2" type="ORF">SKAU_G00088250</name>
</gene>
<feature type="region of interest" description="Disordered" evidence="1">
    <location>
        <begin position="1"/>
        <end position="54"/>
    </location>
</feature>
<reference evidence="2" key="1">
    <citation type="journal article" date="2023" name="Science">
        <title>Genome structures resolve the early diversification of teleost fishes.</title>
        <authorList>
            <person name="Parey E."/>
            <person name="Louis A."/>
            <person name="Montfort J."/>
            <person name="Bouchez O."/>
            <person name="Roques C."/>
            <person name="Iampietro C."/>
            <person name="Lluch J."/>
            <person name="Castinel A."/>
            <person name="Donnadieu C."/>
            <person name="Desvignes T."/>
            <person name="Floi Bucao C."/>
            <person name="Jouanno E."/>
            <person name="Wen M."/>
            <person name="Mejri S."/>
            <person name="Dirks R."/>
            <person name="Jansen H."/>
            <person name="Henkel C."/>
            <person name="Chen W.J."/>
            <person name="Zahm M."/>
            <person name="Cabau C."/>
            <person name="Klopp C."/>
            <person name="Thompson A.W."/>
            <person name="Robinson-Rechavi M."/>
            <person name="Braasch I."/>
            <person name="Lecointre G."/>
            <person name="Bobe J."/>
            <person name="Postlethwait J.H."/>
            <person name="Berthelot C."/>
            <person name="Roest Crollius H."/>
            <person name="Guiguen Y."/>
        </authorList>
    </citation>
    <scope>NUCLEOTIDE SEQUENCE</scope>
    <source>
        <strain evidence="2">WJC10195</strain>
    </source>
</reference>
<evidence type="ECO:0000256" key="1">
    <source>
        <dbReference type="SAM" id="MobiDB-lite"/>
    </source>
</evidence>
<evidence type="ECO:0000313" key="2">
    <source>
        <dbReference type="EMBL" id="KAJ8368797.1"/>
    </source>
</evidence>
<keyword evidence="3" id="KW-1185">Reference proteome</keyword>
<protein>
    <submittedName>
        <fullName evidence="2">Uncharacterized protein</fullName>
    </submittedName>
</protein>
<proteinExistence type="predicted"/>
<comment type="caution">
    <text evidence="2">The sequence shown here is derived from an EMBL/GenBank/DDBJ whole genome shotgun (WGS) entry which is preliminary data.</text>
</comment>
<dbReference type="Proteomes" id="UP001152622">
    <property type="component" value="Chromosome 3"/>
</dbReference>
<feature type="compositionally biased region" description="Low complexity" evidence="1">
    <location>
        <begin position="71"/>
        <end position="89"/>
    </location>
</feature>
<feature type="region of interest" description="Disordered" evidence="1">
    <location>
        <begin position="71"/>
        <end position="96"/>
    </location>
</feature>
<feature type="compositionally biased region" description="Pro residues" evidence="1">
    <location>
        <begin position="25"/>
        <end position="36"/>
    </location>
</feature>